<dbReference type="CDD" id="cd00063">
    <property type="entry name" value="FN3"/>
    <property type="match status" value="1"/>
</dbReference>
<keyword evidence="2 9" id="KW-0812">Transmembrane</keyword>
<evidence type="ECO:0000256" key="6">
    <source>
        <dbReference type="ARBA" id="ARBA00023170"/>
    </source>
</evidence>
<gene>
    <name evidence="11" type="ORF">AGOR_G00010850</name>
</gene>
<feature type="transmembrane region" description="Helical" evidence="9">
    <location>
        <begin position="264"/>
        <end position="286"/>
    </location>
</feature>
<evidence type="ECO:0000256" key="1">
    <source>
        <dbReference type="ARBA" id="ARBA00004479"/>
    </source>
</evidence>
<evidence type="ECO:0000256" key="8">
    <source>
        <dbReference type="SAM" id="MobiDB-lite"/>
    </source>
</evidence>
<comment type="caution">
    <text evidence="11">The sequence shown here is derived from an EMBL/GenBank/DDBJ whole genome shotgun (WGS) entry which is preliminary data.</text>
</comment>
<dbReference type="GO" id="GO:0009897">
    <property type="term" value="C:external side of plasma membrane"/>
    <property type="evidence" value="ECO:0007669"/>
    <property type="project" value="TreeGrafter"/>
</dbReference>
<dbReference type="InterPro" id="IPR003961">
    <property type="entry name" value="FN3_dom"/>
</dbReference>
<evidence type="ECO:0000313" key="11">
    <source>
        <dbReference type="EMBL" id="KAI1904940.1"/>
    </source>
</evidence>
<dbReference type="Pfam" id="PF09067">
    <property type="entry name" value="EpoR_lig-bind"/>
    <property type="match status" value="1"/>
</dbReference>
<feature type="domain" description="Fibronectin type-III" evidence="10">
    <location>
        <begin position="154"/>
        <end position="262"/>
    </location>
</feature>
<dbReference type="SUPFAM" id="SSF49265">
    <property type="entry name" value="Fibronectin type III"/>
    <property type="match status" value="2"/>
</dbReference>
<dbReference type="InterPro" id="IPR025871">
    <property type="entry name" value="GHBP"/>
</dbReference>
<dbReference type="AlphaFoldDB" id="A0A8T3E7X7"/>
<dbReference type="InterPro" id="IPR013783">
    <property type="entry name" value="Ig-like_fold"/>
</dbReference>
<keyword evidence="4 9" id="KW-1133">Transmembrane helix</keyword>
<comment type="subcellular location">
    <subcellularLocation>
        <location evidence="1">Membrane</location>
        <topology evidence="1">Single-pass type I membrane protein</topology>
    </subcellularLocation>
</comment>
<feature type="region of interest" description="Disordered" evidence="8">
    <location>
        <begin position="359"/>
        <end position="401"/>
    </location>
</feature>
<dbReference type="PANTHER" id="PTHR23037">
    <property type="entry name" value="CYTOKINE RECEPTOR"/>
    <property type="match status" value="1"/>
</dbReference>
<dbReference type="InterPro" id="IPR036116">
    <property type="entry name" value="FN3_sf"/>
</dbReference>
<dbReference type="InterPro" id="IPR015152">
    <property type="entry name" value="Growth/epo_recpt_lig-bind"/>
</dbReference>
<organism evidence="11 12">
    <name type="scientific">Albula goreensis</name>
    <dbReference type="NCBI Taxonomy" id="1534307"/>
    <lineage>
        <taxon>Eukaryota</taxon>
        <taxon>Metazoa</taxon>
        <taxon>Chordata</taxon>
        <taxon>Craniata</taxon>
        <taxon>Vertebrata</taxon>
        <taxon>Euteleostomi</taxon>
        <taxon>Actinopterygii</taxon>
        <taxon>Neopterygii</taxon>
        <taxon>Teleostei</taxon>
        <taxon>Albuliformes</taxon>
        <taxon>Albulidae</taxon>
        <taxon>Albula</taxon>
    </lineage>
</organism>
<dbReference type="Proteomes" id="UP000829720">
    <property type="component" value="Unassembled WGS sequence"/>
</dbReference>
<feature type="region of interest" description="Disordered" evidence="8">
    <location>
        <begin position="501"/>
        <end position="549"/>
    </location>
</feature>
<keyword evidence="3" id="KW-0732">Signal</keyword>
<keyword evidence="12" id="KW-1185">Reference proteome</keyword>
<evidence type="ECO:0000256" key="3">
    <source>
        <dbReference type="ARBA" id="ARBA00022729"/>
    </source>
</evidence>
<protein>
    <recommendedName>
        <fullName evidence="10">Fibronectin type-III domain-containing protein</fullName>
    </recommendedName>
</protein>
<evidence type="ECO:0000256" key="9">
    <source>
        <dbReference type="SAM" id="Phobius"/>
    </source>
</evidence>
<evidence type="ECO:0000256" key="2">
    <source>
        <dbReference type="ARBA" id="ARBA00022692"/>
    </source>
</evidence>
<feature type="transmembrane region" description="Helical" evidence="9">
    <location>
        <begin position="19"/>
        <end position="44"/>
    </location>
</feature>
<dbReference type="PROSITE" id="PS50853">
    <property type="entry name" value="FN3"/>
    <property type="match status" value="1"/>
</dbReference>
<evidence type="ECO:0000256" key="7">
    <source>
        <dbReference type="ARBA" id="ARBA00023180"/>
    </source>
</evidence>
<keyword evidence="6" id="KW-0675">Receptor</keyword>
<evidence type="ECO:0000313" key="12">
    <source>
        <dbReference type="Proteomes" id="UP000829720"/>
    </source>
</evidence>
<keyword evidence="7" id="KW-0325">Glycoprotein</keyword>
<sequence length="549" mass="61117">MFVCPAQDLLHFTTSWSGIHFTMAVLLPLVLNVLMGVGSLSSLAPPTTSQAPLKGPHITGCRSREMVTFQCWWSVGSFQNLTEPDGLRLFFKNTFPGDWQECPKYNWSEPSECFFDHTHTSVWIPYCIELVSWDRNVTYDKTCFTIENIVHPDPPVGLNWTLLNVSRSRLHFDAMVSWRPPPSADVETGWMSLVYEVQYREKGAPRWQFLDLDKSTHRSVYGLQTDTEYELRVRCKMPVFENFGEFSESILLFIPQKPTKESRIPVVVILIFGTVGVGVLLMLIIFSQQQRLMVIFLPPVPAPKIKGIDAELLKKGKLDQLSSILSSHHTFKPGMALEDPWVEHIELDFDELSDRADHQGTQHLLHPSQPTCPYDSTLRDDDSGRASCCDPDLPDPDTPHPSPVLCSSRPLAPQQMGNGFYTQVGEVTQSGVVVLASSSEGGKGKMQEDEEKEERKKAKFQLVVVAPDGGGYTSEMDARQVGSDPSPASDYTLVQDVNEQHSLLLNPTPAGHAKPLPITAQTPPDPTPSKPLPLPAGYLSPDLLANISP</sequence>
<dbReference type="OrthoDB" id="9890215at2759"/>
<accession>A0A8T3E7X7</accession>
<keyword evidence="5 9" id="KW-0472">Membrane</keyword>
<dbReference type="GO" id="GO:0004896">
    <property type="term" value="F:cytokine receptor activity"/>
    <property type="evidence" value="ECO:0007669"/>
    <property type="project" value="TreeGrafter"/>
</dbReference>
<evidence type="ECO:0000256" key="5">
    <source>
        <dbReference type="ARBA" id="ARBA00023136"/>
    </source>
</evidence>
<evidence type="ECO:0000256" key="4">
    <source>
        <dbReference type="ARBA" id="ARBA00022989"/>
    </source>
</evidence>
<feature type="compositionally biased region" description="Pro residues" evidence="8">
    <location>
        <begin position="523"/>
        <end position="534"/>
    </location>
</feature>
<proteinExistence type="predicted"/>
<reference evidence="11" key="1">
    <citation type="submission" date="2021-01" db="EMBL/GenBank/DDBJ databases">
        <authorList>
            <person name="Zahm M."/>
            <person name="Roques C."/>
            <person name="Cabau C."/>
            <person name="Klopp C."/>
            <person name="Donnadieu C."/>
            <person name="Jouanno E."/>
            <person name="Lampietro C."/>
            <person name="Louis A."/>
            <person name="Herpin A."/>
            <person name="Echchiki A."/>
            <person name="Berthelot C."/>
            <person name="Parey E."/>
            <person name="Roest-Crollius H."/>
            <person name="Braasch I."/>
            <person name="Postlethwait J."/>
            <person name="Bobe J."/>
            <person name="Montfort J."/>
            <person name="Bouchez O."/>
            <person name="Begum T."/>
            <person name="Mejri S."/>
            <person name="Adams A."/>
            <person name="Chen W.-J."/>
            <person name="Guiguen Y."/>
        </authorList>
    </citation>
    <scope>NUCLEOTIDE SEQUENCE</scope>
    <source>
        <tissue evidence="11">Blood</tissue>
    </source>
</reference>
<evidence type="ECO:0000259" key="10">
    <source>
        <dbReference type="PROSITE" id="PS50853"/>
    </source>
</evidence>
<dbReference type="Pfam" id="PF12772">
    <property type="entry name" value="GHBP"/>
    <property type="match status" value="2"/>
</dbReference>
<name>A0A8T3E7X7_9TELE</name>
<dbReference type="Gene3D" id="2.60.40.10">
    <property type="entry name" value="Immunoglobulins"/>
    <property type="match status" value="2"/>
</dbReference>
<dbReference type="PANTHER" id="PTHR23037:SF46">
    <property type="entry name" value="INTERLEUKIN 5 RECEPTOR SUBUNIT ALPHA"/>
    <property type="match status" value="1"/>
</dbReference>
<dbReference type="EMBL" id="JAERUA010000001">
    <property type="protein sequence ID" value="KAI1904940.1"/>
    <property type="molecule type" value="Genomic_DNA"/>
</dbReference>